<sequence>MIMKKLLTVAVLFTAFSFTSLDANAKKLPDTNNNCAEFAWNAASDFCAEREGGCSDYQYWAMTDTAYRICTGL</sequence>
<keyword evidence="3" id="KW-1185">Reference proteome</keyword>
<comment type="caution">
    <text evidence="2">The sequence shown here is derived from an EMBL/GenBank/DDBJ whole genome shotgun (WGS) entry which is preliminary data.</text>
</comment>
<feature type="signal peptide" evidence="1">
    <location>
        <begin position="1"/>
        <end position="25"/>
    </location>
</feature>
<accession>A0A2W7IBS1</accession>
<feature type="chain" id="PRO_5016061309" evidence="1">
    <location>
        <begin position="26"/>
        <end position="73"/>
    </location>
</feature>
<dbReference type="EMBL" id="QKYV01000001">
    <property type="protein sequence ID" value="PZW44154.1"/>
    <property type="molecule type" value="Genomic_DNA"/>
</dbReference>
<evidence type="ECO:0000313" key="3">
    <source>
        <dbReference type="Proteomes" id="UP000249542"/>
    </source>
</evidence>
<protein>
    <submittedName>
        <fullName evidence="2">Uncharacterized protein</fullName>
    </submittedName>
</protein>
<name>A0A2W7IBS1_9FLAO</name>
<keyword evidence="1" id="KW-0732">Signal</keyword>
<evidence type="ECO:0000256" key="1">
    <source>
        <dbReference type="SAM" id="SignalP"/>
    </source>
</evidence>
<reference evidence="2 3" key="1">
    <citation type="submission" date="2018-06" db="EMBL/GenBank/DDBJ databases">
        <title>Genomic Encyclopedia of Archaeal and Bacterial Type Strains, Phase II (KMG-II): from individual species to whole genera.</title>
        <authorList>
            <person name="Goeker M."/>
        </authorList>
    </citation>
    <scope>NUCLEOTIDE SEQUENCE [LARGE SCALE GENOMIC DNA]</scope>
    <source>
        <strain evidence="2 3">DSM 15361</strain>
    </source>
</reference>
<evidence type="ECO:0000313" key="2">
    <source>
        <dbReference type="EMBL" id="PZW44154.1"/>
    </source>
</evidence>
<dbReference type="Proteomes" id="UP000249542">
    <property type="component" value="Unassembled WGS sequence"/>
</dbReference>
<dbReference type="AlphaFoldDB" id="A0A2W7IBS1"/>
<gene>
    <name evidence="2" type="ORF">LX95_00487</name>
</gene>
<organism evidence="2 3">
    <name type="scientific">Mesonia algae</name>
    <dbReference type="NCBI Taxonomy" id="213248"/>
    <lineage>
        <taxon>Bacteria</taxon>
        <taxon>Pseudomonadati</taxon>
        <taxon>Bacteroidota</taxon>
        <taxon>Flavobacteriia</taxon>
        <taxon>Flavobacteriales</taxon>
        <taxon>Flavobacteriaceae</taxon>
        <taxon>Mesonia</taxon>
    </lineage>
</organism>
<proteinExistence type="predicted"/>